<name>A0A546XQM8_RHIRH</name>
<evidence type="ECO:0000313" key="2">
    <source>
        <dbReference type="Proteomes" id="UP000315434"/>
    </source>
</evidence>
<evidence type="ECO:0008006" key="3">
    <source>
        <dbReference type="Google" id="ProtNLM"/>
    </source>
</evidence>
<sequence length="209" mass="22532">MIEPKPLSALLLDDRLLPLQSAIVARLQALLPGVAVVRHPGKVDISELIAKSVVSAPGVGIGWSRIREIAIVDGSFSLSVEWTAYIVAEAKAIDGRRVEKEALALAIGARLLQILGDDDTAMWGLTGILPPETTPQPELKPLFTVRDASQGVAYYTVTWTQIVVDLGETAFPTDAGAYSEEDNWIKFASDATIEAMRPFIPAKEEPDNA</sequence>
<proteinExistence type="predicted"/>
<accession>A0A546XQM8</accession>
<comment type="caution">
    <text evidence="1">The sequence shown here is derived from an EMBL/GenBank/DDBJ whole genome shotgun (WGS) entry which is preliminary data.</text>
</comment>
<gene>
    <name evidence="1" type="ORF">EXN68_05235</name>
</gene>
<dbReference type="EMBL" id="SGNY01000001">
    <property type="protein sequence ID" value="TRB03049.1"/>
    <property type="molecule type" value="Genomic_DNA"/>
</dbReference>
<organism evidence="1 2">
    <name type="scientific">Rhizobium rhizogenes</name>
    <name type="common">Agrobacterium rhizogenes</name>
    <dbReference type="NCBI Taxonomy" id="359"/>
    <lineage>
        <taxon>Bacteria</taxon>
        <taxon>Pseudomonadati</taxon>
        <taxon>Pseudomonadota</taxon>
        <taxon>Alphaproteobacteria</taxon>
        <taxon>Hyphomicrobiales</taxon>
        <taxon>Rhizobiaceae</taxon>
        <taxon>Rhizobium/Agrobacterium group</taxon>
        <taxon>Rhizobium</taxon>
    </lineage>
</organism>
<evidence type="ECO:0000313" key="1">
    <source>
        <dbReference type="EMBL" id="TRB03049.1"/>
    </source>
</evidence>
<dbReference type="Proteomes" id="UP000315434">
    <property type="component" value="Unassembled WGS sequence"/>
</dbReference>
<protein>
    <recommendedName>
        <fullName evidence="3">DUF1834 family protein</fullName>
    </recommendedName>
</protein>
<dbReference type="OrthoDB" id="7842867at2"/>
<dbReference type="RefSeq" id="WP_142839874.1">
    <property type="nucleotide sequence ID" value="NZ_SGNY01000001.1"/>
</dbReference>
<dbReference type="AlphaFoldDB" id="A0A546XQM8"/>
<reference evidence="1 2" key="1">
    <citation type="journal article" date="2019" name="Appl. Microbiol. Biotechnol.">
        <title>Differential efficiency of wild type rhizogenic strains for rol gene transformation of plants.</title>
        <authorList>
            <person name="Desmet S."/>
            <person name="De Keyser E."/>
            <person name="Van Vaerenbergh J."/>
            <person name="Baeyen S."/>
            <person name="Van Huylenbroeck J."/>
            <person name="Geelen D."/>
            <person name="Dhooghe E."/>
        </authorList>
    </citation>
    <scope>NUCLEOTIDE SEQUENCE [LARGE SCALE GENOMIC DNA]</scope>
    <source>
        <strain evidence="1 2">GBBC3284</strain>
    </source>
</reference>